<reference evidence="2" key="2">
    <citation type="submission" date="2022-06" db="UniProtKB">
        <authorList>
            <consortium name="EnsemblPlants"/>
        </authorList>
    </citation>
    <scope>IDENTIFICATION</scope>
</reference>
<evidence type="ECO:0000313" key="2">
    <source>
        <dbReference type="EnsemblPlants" id="TuG1812S0000144700.01.T01"/>
    </source>
</evidence>
<accession>A0A8R7R5V7</accession>
<dbReference type="Proteomes" id="UP000015106">
    <property type="component" value="Unassembled WGS sequence"/>
</dbReference>
<evidence type="ECO:0000313" key="3">
    <source>
        <dbReference type="Proteomes" id="UP000015106"/>
    </source>
</evidence>
<keyword evidence="3" id="KW-1185">Reference proteome</keyword>
<feature type="region of interest" description="Disordered" evidence="1">
    <location>
        <begin position="28"/>
        <end position="97"/>
    </location>
</feature>
<name>A0A8R7R5V7_TRIUA</name>
<dbReference type="AlphaFoldDB" id="A0A8R7R5V7"/>
<dbReference type="EnsemblPlants" id="TuG1812S0000144700.01.T01">
    <property type="protein sequence ID" value="TuG1812S0000144700.01.T01"/>
    <property type="gene ID" value="TuG1812S0000144700.01"/>
</dbReference>
<proteinExistence type="predicted"/>
<evidence type="ECO:0000256" key="1">
    <source>
        <dbReference type="SAM" id="MobiDB-lite"/>
    </source>
</evidence>
<sequence length="121" mass="13337">MRRVAAARKQRRGPWIYCRGLLLRLPGHAAASPSGDSDQPARDKERTTTVTCRRHKLDLAGDDDAPHKELSVSPVPWTVTTGTPRSSSTARSSAPTTMIPHRTRYDCILGYLVLPITISMT</sequence>
<organism evidence="2 3">
    <name type="scientific">Triticum urartu</name>
    <name type="common">Red wild einkorn</name>
    <name type="synonym">Crithodium urartu</name>
    <dbReference type="NCBI Taxonomy" id="4572"/>
    <lineage>
        <taxon>Eukaryota</taxon>
        <taxon>Viridiplantae</taxon>
        <taxon>Streptophyta</taxon>
        <taxon>Embryophyta</taxon>
        <taxon>Tracheophyta</taxon>
        <taxon>Spermatophyta</taxon>
        <taxon>Magnoliopsida</taxon>
        <taxon>Liliopsida</taxon>
        <taxon>Poales</taxon>
        <taxon>Poaceae</taxon>
        <taxon>BOP clade</taxon>
        <taxon>Pooideae</taxon>
        <taxon>Triticodae</taxon>
        <taxon>Triticeae</taxon>
        <taxon>Triticinae</taxon>
        <taxon>Triticum</taxon>
    </lineage>
</organism>
<dbReference type="Gramene" id="TuG1812S0000144700.01.T01">
    <property type="protein sequence ID" value="TuG1812S0000144700.01.T01"/>
    <property type="gene ID" value="TuG1812S0000144700.01"/>
</dbReference>
<feature type="compositionally biased region" description="Low complexity" evidence="1">
    <location>
        <begin position="80"/>
        <end position="97"/>
    </location>
</feature>
<reference evidence="3" key="1">
    <citation type="journal article" date="2013" name="Nature">
        <title>Draft genome of the wheat A-genome progenitor Triticum urartu.</title>
        <authorList>
            <person name="Ling H.Q."/>
            <person name="Zhao S."/>
            <person name="Liu D."/>
            <person name="Wang J."/>
            <person name="Sun H."/>
            <person name="Zhang C."/>
            <person name="Fan H."/>
            <person name="Li D."/>
            <person name="Dong L."/>
            <person name="Tao Y."/>
            <person name="Gao C."/>
            <person name="Wu H."/>
            <person name="Li Y."/>
            <person name="Cui Y."/>
            <person name="Guo X."/>
            <person name="Zheng S."/>
            <person name="Wang B."/>
            <person name="Yu K."/>
            <person name="Liang Q."/>
            <person name="Yang W."/>
            <person name="Lou X."/>
            <person name="Chen J."/>
            <person name="Feng M."/>
            <person name="Jian J."/>
            <person name="Zhang X."/>
            <person name="Luo G."/>
            <person name="Jiang Y."/>
            <person name="Liu J."/>
            <person name="Wang Z."/>
            <person name="Sha Y."/>
            <person name="Zhang B."/>
            <person name="Wu H."/>
            <person name="Tang D."/>
            <person name="Shen Q."/>
            <person name="Xue P."/>
            <person name="Zou S."/>
            <person name="Wang X."/>
            <person name="Liu X."/>
            <person name="Wang F."/>
            <person name="Yang Y."/>
            <person name="An X."/>
            <person name="Dong Z."/>
            <person name="Zhang K."/>
            <person name="Zhang X."/>
            <person name="Luo M.C."/>
            <person name="Dvorak J."/>
            <person name="Tong Y."/>
            <person name="Wang J."/>
            <person name="Yang H."/>
            <person name="Li Z."/>
            <person name="Wang D."/>
            <person name="Zhang A."/>
            <person name="Wang J."/>
        </authorList>
    </citation>
    <scope>NUCLEOTIDE SEQUENCE</scope>
    <source>
        <strain evidence="3">cv. G1812</strain>
    </source>
</reference>
<protein>
    <submittedName>
        <fullName evidence="2">Uncharacterized protein</fullName>
    </submittedName>
</protein>